<dbReference type="PANTHER" id="PTHR34216:SF3">
    <property type="entry name" value="POLY-BETA-1,6-N-ACETYL-D-GLUCOSAMINE N-DEACETYLASE"/>
    <property type="match status" value="1"/>
</dbReference>
<accession>Q4L5L2</accession>
<reference evidence="5 6" key="1">
    <citation type="journal article" date="2005" name="J. Bacteriol.">
        <title>Whole-genome sequencing of Staphylococcus haemolyticus uncovers the extreme plasticity of its genome and the evolution of human-colonizing staphylococcal species.</title>
        <authorList>
            <person name="Takeuchi F."/>
            <person name="Watanabe S."/>
            <person name="Baba T."/>
            <person name="Yuzawa H."/>
            <person name="Ito T."/>
            <person name="Morimoto Y."/>
            <person name="Kuroda M."/>
            <person name="Cui L."/>
            <person name="Takahashi M."/>
            <person name="Ankai A."/>
            <person name="Baba S."/>
            <person name="Fukui S."/>
            <person name="Lee J.C."/>
            <person name="Hiramatsu K."/>
        </authorList>
    </citation>
    <scope>NUCLEOTIDE SEQUENCE [LARGE SCALE GENOMIC DNA]</scope>
    <source>
        <strain evidence="5 6">JCSC1435</strain>
    </source>
</reference>
<dbReference type="RefSeq" id="WP_011276037.1">
    <property type="nucleotide sequence ID" value="NC_007168.1"/>
</dbReference>
<evidence type="ECO:0000256" key="1">
    <source>
        <dbReference type="ARBA" id="ARBA00004613"/>
    </source>
</evidence>
<dbReference type="CDD" id="cd10970">
    <property type="entry name" value="CE4_DAC_u1_6s"/>
    <property type="match status" value="1"/>
</dbReference>
<feature type="domain" description="NodB homology" evidence="4">
    <location>
        <begin position="111"/>
        <end position="223"/>
    </location>
</feature>
<protein>
    <recommendedName>
        <fullName evidence="4">NodB homology domain-containing protein</fullName>
    </recommendedName>
</protein>
<dbReference type="eggNOG" id="COG0726">
    <property type="taxonomic scope" value="Bacteria"/>
</dbReference>
<dbReference type="InterPro" id="IPR002509">
    <property type="entry name" value="NODB_dom"/>
</dbReference>
<dbReference type="GO" id="GO:0016810">
    <property type="term" value="F:hydrolase activity, acting on carbon-nitrogen (but not peptide) bonds"/>
    <property type="evidence" value="ECO:0007669"/>
    <property type="project" value="InterPro"/>
</dbReference>
<gene>
    <name evidence="5" type="ordered locus">SH1754</name>
</gene>
<evidence type="ECO:0000256" key="3">
    <source>
        <dbReference type="SAM" id="Coils"/>
    </source>
</evidence>
<dbReference type="GO" id="GO:0005576">
    <property type="term" value="C:extracellular region"/>
    <property type="evidence" value="ECO:0007669"/>
    <property type="project" value="UniProtKB-SubCell"/>
</dbReference>
<dbReference type="Gene3D" id="3.20.20.370">
    <property type="entry name" value="Glycoside hydrolase/deacetylase"/>
    <property type="match status" value="1"/>
</dbReference>
<dbReference type="InterPro" id="IPR011330">
    <property type="entry name" value="Glyco_hydro/deAcase_b/a-brl"/>
</dbReference>
<dbReference type="KEGG" id="sha:SH1754"/>
<evidence type="ECO:0000256" key="2">
    <source>
        <dbReference type="ARBA" id="ARBA00022729"/>
    </source>
</evidence>
<keyword evidence="3" id="KW-0175">Coiled coil</keyword>
<dbReference type="HOGENOM" id="CLU_452622_0_0_9"/>
<organism evidence="5 6">
    <name type="scientific">Staphylococcus haemolyticus (strain JCSC1435)</name>
    <dbReference type="NCBI Taxonomy" id="279808"/>
    <lineage>
        <taxon>Bacteria</taxon>
        <taxon>Bacillati</taxon>
        <taxon>Bacillota</taxon>
        <taxon>Bacilli</taxon>
        <taxon>Bacillales</taxon>
        <taxon>Staphylococcaceae</taxon>
        <taxon>Staphylococcus</taxon>
    </lineage>
</organism>
<feature type="coiled-coil region" evidence="3">
    <location>
        <begin position="46"/>
        <end position="73"/>
    </location>
</feature>
<dbReference type="GO" id="GO:0005975">
    <property type="term" value="P:carbohydrate metabolic process"/>
    <property type="evidence" value="ECO:0007669"/>
    <property type="project" value="InterPro"/>
</dbReference>
<dbReference type="CDD" id="cd19958">
    <property type="entry name" value="pyocin_knob"/>
    <property type="match status" value="1"/>
</dbReference>
<name>Q4L5L2_STAHJ</name>
<evidence type="ECO:0000259" key="4">
    <source>
        <dbReference type="Pfam" id="PF01522"/>
    </source>
</evidence>
<comment type="subcellular location">
    <subcellularLocation>
        <location evidence="1">Secreted</location>
    </subcellularLocation>
</comment>
<sequence length="603" mass="68887">MTRKIITSIWDRVNLLSINDNFTELYEEIRTIIASQLDAEFVLEEARRVNRENTETKIGIQKLKNELDQLVIESGNPNAEVSMARGLSKTLGEEIERIDNKTYTKDSNKVRPLVSFYLDDGYQNDYDVVFPKAKSLGIPVTACLFNTSELLSTPERLKELIDNGWEIHSHTAHHVDLDKMSLDEQMKEMRDNILYYKDLGIDLKGICYPKGYSNEYTPKAARQYFEVGMSSIPGINSTPIDTYYVYRDLTDQTDMSIMKKRVDTILEEGKGWLVFYSHTNIFKQNTMVRDRYFEMMDYVKSKGIECVTVHDAMKVYGNTLDIGDVKYSENYLKVGSDGVLDTSNLPIIYNKNLTNVSSIKGTDFKDGKITITSFDLSKKSDIPFDSGVGTLYTDRRFELNKYGQRAFQRFEGIDGTIVQRVYNAGNWSDWSSAGVLNSVKKAYNNASPITEFPKFKKSINTFISSDNSGLPEPIGTLETTRISANDVLNYQIFYPYNKNIFYKRYWTSNGWADWSKFTNSIFYTQSYDFGDIEANATRTYSFTINGVNDNDVPTINFVQGLINGLVPYIYTAGNNTVVVKLLNVYNTKITIGTRPIRIAVNKN</sequence>
<proteinExistence type="predicted"/>
<dbReference type="Pfam" id="PF01522">
    <property type="entry name" value="Polysacc_deac_1"/>
    <property type="match status" value="1"/>
</dbReference>
<evidence type="ECO:0000313" key="6">
    <source>
        <dbReference type="Proteomes" id="UP000000543"/>
    </source>
</evidence>
<dbReference type="Proteomes" id="UP000000543">
    <property type="component" value="Chromosome"/>
</dbReference>
<dbReference type="SUPFAM" id="SSF88713">
    <property type="entry name" value="Glycoside hydrolase/deacetylase"/>
    <property type="match status" value="1"/>
</dbReference>
<evidence type="ECO:0000313" key="5">
    <source>
        <dbReference type="EMBL" id="BAE05063.1"/>
    </source>
</evidence>
<dbReference type="EMBL" id="AP006716">
    <property type="protein sequence ID" value="BAE05063.1"/>
    <property type="molecule type" value="Genomic_DNA"/>
</dbReference>
<dbReference type="OrthoDB" id="9778320at2"/>
<keyword evidence="2" id="KW-0732">Signal</keyword>
<dbReference type="InterPro" id="IPR051398">
    <property type="entry name" value="Polysacch_Deacetylase"/>
</dbReference>
<dbReference type="AlphaFoldDB" id="Q4L5L2"/>
<dbReference type="PANTHER" id="PTHR34216">
    <property type="match status" value="1"/>
</dbReference>